<gene>
    <name evidence="2" type="ORF">EW146_g7546</name>
</gene>
<dbReference type="PANTHER" id="PTHR13379">
    <property type="entry name" value="UNCHARACTERIZED DUF1308"/>
    <property type="match status" value="1"/>
</dbReference>
<feature type="region of interest" description="Disordered" evidence="1">
    <location>
        <begin position="269"/>
        <end position="300"/>
    </location>
</feature>
<evidence type="ECO:0008006" key="4">
    <source>
        <dbReference type="Google" id="ProtNLM"/>
    </source>
</evidence>
<feature type="region of interest" description="Disordered" evidence="1">
    <location>
        <begin position="99"/>
        <end position="119"/>
    </location>
</feature>
<evidence type="ECO:0000313" key="2">
    <source>
        <dbReference type="EMBL" id="THH12600.1"/>
    </source>
</evidence>
<dbReference type="Proteomes" id="UP000310158">
    <property type="component" value="Unassembled WGS sequence"/>
</dbReference>
<protein>
    <recommendedName>
        <fullName evidence="4">DUF1308 domain-containing protein</fullName>
    </recommendedName>
</protein>
<dbReference type="PANTHER" id="PTHR13379:SF0">
    <property type="entry name" value="UPF0415 PROTEIN C7ORF25"/>
    <property type="match status" value="1"/>
</dbReference>
<dbReference type="AlphaFoldDB" id="A0A4S4LR50"/>
<sequence length="578" mass="63236">MEVKKKFGFAHPDLQKQLAHIQQIYSSALAYEPSIPKPPVIDSSIDNSSEPSPQEQLPGLRAFIESVKRDMDVLQKASPQNLRIKNSRLLAEFREIDSYDTDSDSDSDAENRPSLAQTEFTNSILRMGHALLDAARSNILPGTTQTPKIILRLTRLDPDSTNPKEHDARVALTISKLEEMGLEVQLGGHENTAFDTCISAMGRSSSLPPHPSHQLRPTARINLDLSVLIALVSDLTHASLPETPEGASERFVPSSSYLEWRRSRQRSKIYGDKGKSKSDVSLSADGMGQDAECADGTDDTTKHSRALAEQLLQEMQKGLLEEMHDRLSDLGRSADVDASPNAFSDVEFWTTPEARDRCLRIVAKIGGPNEKRRAHALFSASPASLSELQGMYWDGSRFPRNFLPLHPIRIFPSSEPEPLEPDTVDNPTHRPFFRALASTCRLLLADSTAPHPRSLPPELVSGPSTPVDDTILTEDTPGPGAGDLEGEIQRATVMRANVKLTVHTVQSLLWGATRGWTTLTANRGSVRAMMREMKGRGIGFGADEGDADGGANLNAGSASIWIVDPRSLAEGMRSDFDG</sequence>
<accession>A0A4S4LR50</accession>
<reference evidence="2 3" key="1">
    <citation type="submission" date="2019-02" db="EMBL/GenBank/DDBJ databases">
        <title>Genome sequencing of the rare red list fungi Bondarzewia mesenterica.</title>
        <authorList>
            <person name="Buettner E."/>
            <person name="Kellner H."/>
        </authorList>
    </citation>
    <scope>NUCLEOTIDE SEQUENCE [LARGE SCALE GENOMIC DNA]</scope>
    <source>
        <strain evidence="2 3">DSM 108281</strain>
    </source>
</reference>
<feature type="compositionally biased region" description="Basic and acidic residues" evidence="1">
    <location>
        <begin position="269"/>
        <end position="278"/>
    </location>
</feature>
<name>A0A4S4LR50_9AGAM</name>
<organism evidence="2 3">
    <name type="scientific">Bondarzewia mesenterica</name>
    <dbReference type="NCBI Taxonomy" id="1095465"/>
    <lineage>
        <taxon>Eukaryota</taxon>
        <taxon>Fungi</taxon>
        <taxon>Dikarya</taxon>
        <taxon>Basidiomycota</taxon>
        <taxon>Agaricomycotina</taxon>
        <taxon>Agaricomycetes</taxon>
        <taxon>Russulales</taxon>
        <taxon>Bondarzewiaceae</taxon>
        <taxon>Bondarzewia</taxon>
    </lineage>
</organism>
<comment type="caution">
    <text evidence="2">The sequence shown here is derived from an EMBL/GenBank/DDBJ whole genome shotgun (WGS) entry which is preliminary data.</text>
</comment>
<dbReference type="OrthoDB" id="14527at2759"/>
<feature type="compositionally biased region" description="Acidic residues" evidence="1">
    <location>
        <begin position="99"/>
        <end position="108"/>
    </location>
</feature>
<proteinExistence type="predicted"/>
<evidence type="ECO:0000256" key="1">
    <source>
        <dbReference type="SAM" id="MobiDB-lite"/>
    </source>
</evidence>
<evidence type="ECO:0000313" key="3">
    <source>
        <dbReference type="Proteomes" id="UP000310158"/>
    </source>
</evidence>
<keyword evidence="3" id="KW-1185">Reference proteome</keyword>
<dbReference type="EMBL" id="SGPL01000443">
    <property type="protein sequence ID" value="THH12600.1"/>
    <property type="molecule type" value="Genomic_DNA"/>
</dbReference>